<dbReference type="InterPro" id="IPR008928">
    <property type="entry name" value="6-hairpin_glycosidase_sf"/>
</dbReference>
<name>A0A8H3TYC5_9TREE</name>
<gene>
    <name evidence="4" type="ORF">NliqN6_5490</name>
</gene>
<dbReference type="OrthoDB" id="3542292at2759"/>
<dbReference type="EMBL" id="BLZA01000035">
    <property type="protein sequence ID" value="GHJ89088.1"/>
    <property type="molecule type" value="Genomic_DNA"/>
</dbReference>
<dbReference type="InterPro" id="IPR001661">
    <property type="entry name" value="Glyco_hydro_37"/>
</dbReference>
<comment type="similarity">
    <text evidence="1 2">Belongs to the glycosyl hydrolase 37 family.</text>
</comment>
<evidence type="ECO:0000256" key="3">
    <source>
        <dbReference type="SAM" id="SignalP"/>
    </source>
</evidence>
<proteinExistence type="inferred from homology"/>
<sequence length="792" mass="86185">MKLILAAASLVSLASAQQSTISSAIASSVGSVTSSAATSQTTLLVPAVGTTLTINPSSASDEATVSPTSTSSGSATVAAASTSVPSPTAALDSIVDLGVLPPTQALCNGGDNATYCPGELLQLVQLSRIFPDSKTFVDKPTKYSLNETYEAFSKLPRGNTTVGDVVTFVEDYFQGEGLELVSAQIENFTTTPQFLDNVDDVVYKGFSSIVHGYWTLLIRETNQTAVRPLPRGIYDDPFEYIQAHKVLLIQVYYWDSLWILEGLLKSELYNYAGNLLANFMDLIDSYGFLPNGGRKYYLNRSQPPVFTLMVNAFVLGTGNTTILERALPILDEELEWWRTNRTISVKSPFTNQTHSVAHYAVNNTAPRPEGYVEDYETAFGEGTAFNETERQDLWAELASGAESGWDYSARWSREISFNKTDPYGNLRKLNVRAIVPVDLNALLYADHAILANLYELYINGSSSGNSTAGNSTTRIMQADGQMQNMTSKVAAHRMIASELETAILDLCWDPVKSWFYDFNTTANDRSPIFHAGGTFPLWHNITPPEIRQNETAALNVFQGLRWIAGTYAGSPFAATLLDTGLNWDINAWPPHAYSSIKAFEAVGRLYPNGTVLDETVTTDLSLVPAGQFGLDESQLPKQNQSLVSVNTRTFRADLTAMQAGKPWWKALAIEWANRYMQSAFCSWYSTGGSIPGLLEGLSPEEIAGQGGNANDTGHMFEKFTLLDPDAAGGGGEYEVVIGFGWTNGVALHTAGEYGQYLVPPSCPLIQVVEANSTSNAGNSTAMFRGFRMPSEK</sequence>
<dbReference type="PANTHER" id="PTHR23403:SF1">
    <property type="entry name" value="TREHALASE"/>
    <property type="match status" value="1"/>
</dbReference>
<keyword evidence="2" id="KW-0326">Glycosidase</keyword>
<feature type="chain" id="PRO_5034866815" description="Trehalase" evidence="3">
    <location>
        <begin position="17"/>
        <end position="792"/>
    </location>
</feature>
<dbReference type="Proteomes" id="UP000620104">
    <property type="component" value="Unassembled WGS sequence"/>
</dbReference>
<keyword evidence="5" id="KW-1185">Reference proteome</keyword>
<dbReference type="AlphaFoldDB" id="A0A8H3TYC5"/>
<evidence type="ECO:0000313" key="4">
    <source>
        <dbReference type="EMBL" id="GHJ89088.1"/>
    </source>
</evidence>
<reference evidence="4" key="1">
    <citation type="submission" date="2020-07" db="EMBL/GenBank/DDBJ databases">
        <title>Draft Genome Sequence of a Deep-Sea Yeast, Naganishia (Cryptococcus) liquefaciens strain N6.</title>
        <authorList>
            <person name="Han Y.W."/>
            <person name="Kajitani R."/>
            <person name="Morimoto H."/>
            <person name="Parhat M."/>
            <person name="Tsubouchi H."/>
            <person name="Bakenova O."/>
            <person name="Ogata M."/>
            <person name="Argunhan B."/>
            <person name="Aoki R."/>
            <person name="Kajiwara S."/>
            <person name="Itoh T."/>
            <person name="Iwasaki H."/>
        </authorList>
    </citation>
    <scope>NUCLEOTIDE SEQUENCE</scope>
    <source>
        <strain evidence="4">N6</strain>
    </source>
</reference>
<protein>
    <recommendedName>
        <fullName evidence="2">Trehalase</fullName>
        <ecNumber evidence="2">3.2.1.28</ecNumber>
    </recommendedName>
    <alternativeName>
        <fullName evidence="2">Alpha-trehalose glucohydrolase</fullName>
    </alternativeName>
</protein>
<organism evidence="4 5">
    <name type="scientific">Naganishia liquefaciens</name>
    <dbReference type="NCBI Taxonomy" id="104408"/>
    <lineage>
        <taxon>Eukaryota</taxon>
        <taxon>Fungi</taxon>
        <taxon>Dikarya</taxon>
        <taxon>Basidiomycota</taxon>
        <taxon>Agaricomycotina</taxon>
        <taxon>Tremellomycetes</taxon>
        <taxon>Filobasidiales</taxon>
        <taxon>Filobasidiaceae</taxon>
        <taxon>Naganishia</taxon>
    </lineage>
</organism>
<evidence type="ECO:0000256" key="1">
    <source>
        <dbReference type="ARBA" id="ARBA00005615"/>
    </source>
</evidence>
<comment type="caution">
    <text evidence="4">The sequence shown here is derived from an EMBL/GenBank/DDBJ whole genome shotgun (WGS) entry which is preliminary data.</text>
</comment>
<dbReference type="PRINTS" id="PR00744">
    <property type="entry name" value="GLHYDRLASE37"/>
</dbReference>
<dbReference type="PANTHER" id="PTHR23403">
    <property type="entry name" value="TREHALASE"/>
    <property type="match status" value="1"/>
</dbReference>
<dbReference type="GO" id="GO:0005993">
    <property type="term" value="P:trehalose catabolic process"/>
    <property type="evidence" value="ECO:0007669"/>
    <property type="project" value="TreeGrafter"/>
</dbReference>
<evidence type="ECO:0000313" key="5">
    <source>
        <dbReference type="Proteomes" id="UP000620104"/>
    </source>
</evidence>
<feature type="signal peptide" evidence="3">
    <location>
        <begin position="1"/>
        <end position="16"/>
    </location>
</feature>
<dbReference type="EC" id="3.2.1.28" evidence="2"/>
<dbReference type="GO" id="GO:0004555">
    <property type="term" value="F:alpha,alpha-trehalase activity"/>
    <property type="evidence" value="ECO:0007669"/>
    <property type="project" value="UniProtKB-EC"/>
</dbReference>
<comment type="catalytic activity">
    <reaction evidence="2">
        <text>alpha,alpha-trehalose + H2O = alpha-D-glucose + beta-D-glucose</text>
        <dbReference type="Rhea" id="RHEA:32675"/>
        <dbReference type="ChEBI" id="CHEBI:15377"/>
        <dbReference type="ChEBI" id="CHEBI:15903"/>
        <dbReference type="ChEBI" id="CHEBI:16551"/>
        <dbReference type="ChEBI" id="CHEBI:17925"/>
        <dbReference type="EC" id="3.2.1.28"/>
    </reaction>
</comment>
<keyword evidence="3" id="KW-0732">Signal</keyword>
<dbReference type="SUPFAM" id="SSF48208">
    <property type="entry name" value="Six-hairpin glycosidases"/>
    <property type="match status" value="1"/>
</dbReference>
<accession>A0A8H3TYC5</accession>
<dbReference type="InterPro" id="IPR012341">
    <property type="entry name" value="6hp_glycosidase-like_sf"/>
</dbReference>
<keyword evidence="2" id="KW-0378">Hydrolase</keyword>
<dbReference type="Pfam" id="PF01204">
    <property type="entry name" value="Trehalase"/>
    <property type="match status" value="2"/>
</dbReference>
<evidence type="ECO:0000256" key="2">
    <source>
        <dbReference type="RuleBase" id="RU361180"/>
    </source>
</evidence>
<dbReference type="Gene3D" id="1.50.10.10">
    <property type="match status" value="1"/>
</dbReference>